<comment type="similarity">
    <text evidence="3">Belongs to the AAA ATPase family.</text>
</comment>
<protein>
    <recommendedName>
        <fullName evidence="11">AAA+ ATPase domain-containing protein</fullName>
    </recommendedName>
</protein>
<feature type="region of interest" description="Disordered" evidence="10">
    <location>
        <begin position="535"/>
        <end position="566"/>
    </location>
</feature>
<feature type="region of interest" description="Disordered" evidence="10">
    <location>
        <begin position="281"/>
        <end position="519"/>
    </location>
</feature>
<feature type="compositionally biased region" description="Polar residues" evidence="10">
    <location>
        <begin position="1541"/>
        <end position="1550"/>
    </location>
</feature>
<feature type="compositionally biased region" description="Basic and acidic residues" evidence="10">
    <location>
        <begin position="8"/>
        <end position="20"/>
    </location>
</feature>
<dbReference type="InterPro" id="IPR045199">
    <property type="entry name" value="ATAD2-like"/>
</dbReference>
<keyword evidence="8" id="KW-0103">Bromodomain</keyword>
<feature type="domain" description="AAA+ ATPase" evidence="11">
    <location>
        <begin position="663"/>
        <end position="804"/>
    </location>
</feature>
<feature type="region of interest" description="Disordered" evidence="10">
    <location>
        <begin position="1"/>
        <end position="148"/>
    </location>
</feature>
<dbReference type="Pfam" id="PF00004">
    <property type="entry name" value="AAA"/>
    <property type="match status" value="1"/>
</dbReference>
<dbReference type="Gene3D" id="3.40.50.300">
    <property type="entry name" value="P-loop containing nucleotide triphosphate hydrolases"/>
    <property type="match status" value="2"/>
</dbReference>
<dbReference type="SUPFAM" id="SSF52540">
    <property type="entry name" value="P-loop containing nucleoside triphosphate hydrolases"/>
    <property type="match status" value="2"/>
</dbReference>
<evidence type="ECO:0000256" key="7">
    <source>
        <dbReference type="ARBA" id="ARBA00022840"/>
    </source>
</evidence>
<feature type="region of interest" description="Disordered" evidence="10">
    <location>
        <begin position="1338"/>
        <end position="1563"/>
    </location>
</feature>
<dbReference type="GO" id="GO:0006334">
    <property type="term" value="P:nucleosome assembly"/>
    <property type="evidence" value="ECO:0007669"/>
    <property type="project" value="TreeGrafter"/>
</dbReference>
<dbReference type="InterPro" id="IPR003959">
    <property type="entry name" value="ATPase_AAA_core"/>
</dbReference>
<dbReference type="Gene3D" id="1.10.8.60">
    <property type="match status" value="1"/>
</dbReference>
<reference evidence="13" key="1">
    <citation type="submission" date="2017-03" db="EMBL/GenBank/DDBJ databases">
        <title>Genomes of endolithic fungi from Antarctica.</title>
        <authorList>
            <person name="Coleine C."/>
            <person name="Masonjones S."/>
            <person name="Stajich J.E."/>
        </authorList>
    </citation>
    <scope>NUCLEOTIDE SEQUENCE [LARGE SCALE GENOMIC DNA]</scope>
    <source>
        <strain evidence="13">CCFEE 5527</strain>
    </source>
</reference>
<feature type="compositionally biased region" description="Basic residues" evidence="10">
    <location>
        <begin position="354"/>
        <end position="363"/>
    </location>
</feature>
<dbReference type="FunFam" id="3.40.50.300:FF:000061">
    <property type="entry name" value="ATPase family, AAA domain-containing 2"/>
    <property type="match status" value="1"/>
</dbReference>
<evidence type="ECO:0000259" key="11">
    <source>
        <dbReference type="SMART" id="SM00382"/>
    </source>
</evidence>
<keyword evidence="7" id="KW-0067">ATP-binding</keyword>
<dbReference type="GO" id="GO:0000785">
    <property type="term" value="C:chromatin"/>
    <property type="evidence" value="ECO:0007669"/>
    <property type="project" value="UniProtKB-ARBA"/>
</dbReference>
<evidence type="ECO:0000313" key="12">
    <source>
        <dbReference type="EMBL" id="OQO08508.1"/>
    </source>
</evidence>
<sequence length="1657" mass="181263">MAGRGNKRRLEDFDPNKSDSDDGDYGAQPSPRPQTNRSTSQRKRKSDHRSSRKPAAKRQRKETYGDSQDDIESDSQNATSSGEGSFAADDEEARPVERNPKTGRVVRGAAKKGVKYEETSDEDVVSTRDSTPDRPVLVSSSSVLRPGPPKKALIVKLSLSRQTLAEMESGGRPTRSKVGGKSISMAKRQPTPGTSSAMGTRRSSRISHDEEAPLIALTDSGRHAQVTRAGSATPESTMAARRATRGGKGPIKKDVSAIMEESQEDAQSQLGAELFSQLQEEANKQNAGIERTLPGAEKTDANDDIDDEKIAMEIVQESQEDDDEDMPVARGGRSLRQRRKESSPPASQQITKDTRRRSQRPKKAAGEPSSDFEPDADAEVADDENVSSEDEISKPRPRPGSSNSESQGGRRSGRISAMNARSQGSKRGRSDDDADEELDLDEVADEAADLEEDKRRNARPRKRRIANDEISFEPSLRRRDKRPDYRVWRPELALNDEEDAAPANAATPQRNRRGGAGTSYRSLFSTYGPFGGAGGPPPVFGGLGGQAAAGGADSDSSDDEGMAKGAAANMGGISGMTPISAYPKPFVPQGISNDPLTGPGGGPVSMGKVKDKKALADVDPLGIDPNVSFDAVGGLDDHVDRLKEMVALPLLYPEVFQRFHVTPPRGVLFHGPPGTGKTLLARALANSVSANGQKVTFYMRKGADVLSKWVGEAEKQLRLLFEEARKNQPSIIFFDEIDGLAPVRSSKQEQIHSTIVATLLALMDGMDGRGQVIVIGATNRPDSVDPALRRPGRFDREFYFPLPSQPARRAIIDIHTKGWEPPLKPEFKDSLAEITKGYGGADLRALCTEATLNAVQGTYPQIYSSDKKLVIDPSTIKVMAKDFMLSVNKMVPSSERSAASGAVPLKKDIQPLLNTTLEKLTKIVDTAIPRKRKATALEEALYDDREDEYGFDKEMMQRQFEGARVFRPRLLIKGYHGMGQRELAGALLSKVEGLHVQNMGLSTLMSDSSRSPEAAVIQLFEEVKRHKPSVIYIPDVDIWYDTLGDHVKRTFVGLLNGIAPTEPVLLLGYMSLREQNAQPDPAMVRDLFGYSPKNQYALLEPGNLERTEFFKQVIDMVRRSPMQLPAGESRKKRKLDVLPVAQMAAPAGPSKADVKAQKKKDRQTLNALKLLIQPVMDQIRMKQKKFRTGVVDDSHIIYLYDEDDPMVLTTDLNEEQHAQQAMDRPFEKSLDEKGVQGLRETQTGKFYYNLNTVVIEQRLSNGYYKRPRDYLGDIKRLAKDAKTIGDADRTLRANELLANVEVDMASIEQQYPALIEACNAVYEREQERAREQARKNFEAAQGGAEVPRIIPNVPPEGASKTTTETSGPVMLGQEIPGPRQLFPVTPSRLSGPSPVSNAWSTTNGHSHATNGSTVPSRMPPHEDSEMLDQGSPASYLPPQHRYPDPNNPASQNLSQQPQLSQKSARTHLAQNSQPSQYANSASTTTSGQKTSDRSNRSSGPYSVNTQLSNGAPRSADHPDYSTLAPASGGSQLPDTQEEHFSGSQLSQASQEMPPPATAPPKASAIHGFLNEQPAPPQPQLILDEPTLANLHAELVKRSSGLSVEQLEQVYACLMGVLWRTRGEWNRDRVCREVTEGFNGIVAEIMACQRVGGASQDD</sequence>
<feature type="compositionally biased region" description="Low complexity" evidence="10">
    <location>
        <begin position="134"/>
        <end position="145"/>
    </location>
</feature>
<feature type="compositionally biased region" description="Polar residues" evidence="10">
    <location>
        <begin position="1496"/>
        <end position="1511"/>
    </location>
</feature>
<organism evidence="12 13">
    <name type="scientific">Cryoendolithus antarcticus</name>
    <dbReference type="NCBI Taxonomy" id="1507870"/>
    <lineage>
        <taxon>Eukaryota</taxon>
        <taxon>Fungi</taxon>
        <taxon>Dikarya</taxon>
        <taxon>Ascomycota</taxon>
        <taxon>Pezizomycotina</taxon>
        <taxon>Dothideomycetes</taxon>
        <taxon>Dothideomycetidae</taxon>
        <taxon>Cladosporiales</taxon>
        <taxon>Cladosporiaceae</taxon>
        <taxon>Cryoendolithus</taxon>
    </lineage>
</organism>
<dbReference type="PANTHER" id="PTHR23069">
    <property type="entry name" value="AAA DOMAIN-CONTAINING"/>
    <property type="match status" value="1"/>
</dbReference>
<dbReference type="InParanoid" id="A0A1V8TB92"/>
<feature type="compositionally biased region" description="Basic and acidic residues" evidence="10">
    <location>
        <begin position="475"/>
        <end position="489"/>
    </location>
</feature>
<dbReference type="InterPro" id="IPR041569">
    <property type="entry name" value="AAA_lid_3"/>
</dbReference>
<name>A0A1V8TB92_9PEZI</name>
<dbReference type="GO" id="GO:0003682">
    <property type="term" value="F:chromatin binding"/>
    <property type="evidence" value="ECO:0007669"/>
    <property type="project" value="TreeGrafter"/>
</dbReference>
<dbReference type="GO" id="GO:0005524">
    <property type="term" value="F:ATP binding"/>
    <property type="evidence" value="ECO:0007669"/>
    <property type="project" value="UniProtKB-KW"/>
</dbReference>
<feature type="compositionally biased region" description="Basic residues" evidence="10">
    <location>
        <begin position="40"/>
        <end position="60"/>
    </location>
</feature>
<dbReference type="PANTHER" id="PTHR23069:SF0">
    <property type="entry name" value="TAT-BINDING HOMOLOG 7"/>
    <property type="match status" value="1"/>
</dbReference>
<evidence type="ECO:0000256" key="3">
    <source>
        <dbReference type="ARBA" id="ARBA00006914"/>
    </source>
</evidence>
<evidence type="ECO:0000256" key="1">
    <source>
        <dbReference type="ARBA" id="ARBA00004123"/>
    </source>
</evidence>
<dbReference type="STRING" id="1507870.A0A1V8TB92"/>
<dbReference type="GO" id="GO:0006337">
    <property type="term" value="P:nucleosome disassembly"/>
    <property type="evidence" value="ECO:0007669"/>
    <property type="project" value="TreeGrafter"/>
</dbReference>
<evidence type="ECO:0000256" key="2">
    <source>
        <dbReference type="ARBA" id="ARBA00004286"/>
    </source>
</evidence>
<feature type="compositionally biased region" description="Acidic residues" evidence="10">
    <location>
        <begin position="370"/>
        <end position="390"/>
    </location>
</feature>
<keyword evidence="6" id="KW-0378">Hydrolase</keyword>
<keyword evidence="5" id="KW-0547">Nucleotide-binding</keyword>
<dbReference type="SMART" id="SM00382">
    <property type="entry name" value="AAA"/>
    <property type="match status" value="1"/>
</dbReference>
<dbReference type="PROSITE" id="PS00674">
    <property type="entry name" value="AAA"/>
    <property type="match status" value="1"/>
</dbReference>
<dbReference type="CDD" id="cd05491">
    <property type="entry name" value="Bromo_TBP7_like"/>
    <property type="match status" value="1"/>
</dbReference>
<dbReference type="FunCoup" id="A0A1V8TB92">
    <property type="interactions" value="1321"/>
</dbReference>
<keyword evidence="4" id="KW-0158">Chromosome</keyword>
<evidence type="ECO:0000256" key="9">
    <source>
        <dbReference type="ARBA" id="ARBA00023242"/>
    </source>
</evidence>
<comment type="subcellular location">
    <subcellularLocation>
        <location evidence="2">Chromosome</location>
    </subcellularLocation>
    <subcellularLocation>
        <location evidence="1">Nucleus</location>
    </subcellularLocation>
</comment>
<dbReference type="EMBL" id="NAJO01000012">
    <property type="protein sequence ID" value="OQO08508.1"/>
    <property type="molecule type" value="Genomic_DNA"/>
</dbReference>
<dbReference type="FunFam" id="1.10.8.60:FF:000016">
    <property type="entry name" value="ATPase family AAA domain-containing protein 2B"/>
    <property type="match status" value="1"/>
</dbReference>
<dbReference type="InterPro" id="IPR003960">
    <property type="entry name" value="ATPase_AAA_CS"/>
</dbReference>
<dbReference type="FunFam" id="3.40.50.300:FF:001218">
    <property type="entry name" value="AAA family ATPase, putative"/>
    <property type="match status" value="1"/>
</dbReference>
<keyword evidence="9" id="KW-0539">Nucleus</keyword>
<dbReference type="GO" id="GO:0042393">
    <property type="term" value="F:histone binding"/>
    <property type="evidence" value="ECO:0007669"/>
    <property type="project" value="UniProtKB-ARBA"/>
</dbReference>
<proteinExistence type="inferred from homology"/>
<feature type="compositionally biased region" description="Low complexity" evidence="10">
    <location>
        <begin position="1447"/>
        <end position="1461"/>
    </location>
</feature>
<feature type="region of interest" description="Disordered" evidence="10">
    <location>
        <begin position="164"/>
        <end position="253"/>
    </location>
</feature>
<dbReference type="InterPro" id="IPR027417">
    <property type="entry name" value="P-loop_NTPase"/>
</dbReference>
<feature type="compositionally biased region" description="Polar residues" evidence="10">
    <location>
        <begin position="1468"/>
        <end position="1489"/>
    </location>
</feature>
<evidence type="ECO:0000256" key="4">
    <source>
        <dbReference type="ARBA" id="ARBA00022454"/>
    </source>
</evidence>
<feature type="compositionally biased region" description="Polar residues" evidence="10">
    <location>
        <begin position="74"/>
        <end position="83"/>
    </location>
</feature>
<dbReference type="Pfam" id="PF17862">
    <property type="entry name" value="AAA_lid_3"/>
    <property type="match status" value="1"/>
</dbReference>
<evidence type="ECO:0000256" key="6">
    <source>
        <dbReference type="ARBA" id="ARBA00022801"/>
    </source>
</evidence>
<feature type="compositionally biased region" description="Polar residues" evidence="10">
    <location>
        <begin position="400"/>
        <end position="409"/>
    </location>
</feature>
<evidence type="ECO:0000256" key="5">
    <source>
        <dbReference type="ARBA" id="ARBA00022741"/>
    </source>
</evidence>
<dbReference type="GO" id="GO:0045815">
    <property type="term" value="P:transcription initiation-coupled chromatin remodeling"/>
    <property type="evidence" value="ECO:0007669"/>
    <property type="project" value="TreeGrafter"/>
</dbReference>
<dbReference type="InterPro" id="IPR003593">
    <property type="entry name" value="AAA+_ATPase"/>
</dbReference>
<dbReference type="Proteomes" id="UP000192596">
    <property type="component" value="Unassembled WGS sequence"/>
</dbReference>
<dbReference type="OrthoDB" id="5421at2759"/>
<gene>
    <name evidence="12" type="ORF">B0A48_06378</name>
</gene>
<evidence type="ECO:0000256" key="10">
    <source>
        <dbReference type="SAM" id="MobiDB-lite"/>
    </source>
</evidence>
<dbReference type="GO" id="GO:0016887">
    <property type="term" value="F:ATP hydrolysis activity"/>
    <property type="evidence" value="ECO:0007669"/>
    <property type="project" value="InterPro"/>
</dbReference>
<dbReference type="GO" id="GO:0140674">
    <property type="term" value="F:ATP-dependent histone chaperone activity"/>
    <property type="evidence" value="ECO:0007669"/>
    <property type="project" value="UniProtKB-ARBA"/>
</dbReference>
<dbReference type="GO" id="GO:0005634">
    <property type="term" value="C:nucleus"/>
    <property type="evidence" value="ECO:0007669"/>
    <property type="project" value="UniProtKB-SubCell"/>
</dbReference>
<evidence type="ECO:0000256" key="8">
    <source>
        <dbReference type="ARBA" id="ARBA00023117"/>
    </source>
</evidence>
<keyword evidence="13" id="KW-1185">Reference proteome</keyword>
<accession>A0A1V8TB92</accession>
<comment type="caution">
    <text evidence="12">The sequence shown here is derived from an EMBL/GenBank/DDBJ whole genome shotgun (WGS) entry which is preliminary data.</text>
</comment>
<evidence type="ECO:0000313" key="13">
    <source>
        <dbReference type="Proteomes" id="UP000192596"/>
    </source>
</evidence>
<feature type="compositionally biased region" description="Polar residues" evidence="10">
    <location>
        <begin position="1387"/>
        <end position="1415"/>
    </location>
</feature>
<feature type="compositionally biased region" description="Acidic residues" evidence="10">
    <location>
        <begin position="432"/>
        <end position="451"/>
    </location>
</feature>